<dbReference type="OrthoDB" id="9802896at2"/>
<dbReference type="NCBIfam" id="TIGR01098">
    <property type="entry name" value="3A0109s03R"/>
    <property type="match status" value="1"/>
</dbReference>
<feature type="signal peptide" evidence="3">
    <location>
        <begin position="1"/>
        <end position="23"/>
    </location>
</feature>
<dbReference type="GO" id="GO:0015716">
    <property type="term" value="P:organic phosphonate transport"/>
    <property type="evidence" value="ECO:0007669"/>
    <property type="project" value="InterPro"/>
</dbReference>
<dbReference type="EMBL" id="CP039690">
    <property type="protein sequence ID" value="QCI63922.1"/>
    <property type="molecule type" value="Genomic_DNA"/>
</dbReference>
<dbReference type="KEGG" id="pstg:E8M01_06470"/>
<dbReference type="CDD" id="cd01071">
    <property type="entry name" value="PBP2_PhnD_like"/>
    <property type="match status" value="1"/>
</dbReference>
<dbReference type="GO" id="GO:0043190">
    <property type="term" value="C:ATP-binding cassette (ABC) transporter complex"/>
    <property type="evidence" value="ECO:0007669"/>
    <property type="project" value="InterPro"/>
</dbReference>
<protein>
    <submittedName>
        <fullName evidence="4">Phosphonate ABC transporter substrate-binding protein</fullName>
    </submittedName>
</protein>
<organism evidence="4 5">
    <name type="scientific">Phreatobacter stygius</name>
    <dbReference type="NCBI Taxonomy" id="1940610"/>
    <lineage>
        <taxon>Bacteria</taxon>
        <taxon>Pseudomonadati</taxon>
        <taxon>Pseudomonadota</taxon>
        <taxon>Alphaproteobacteria</taxon>
        <taxon>Hyphomicrobiales</taxon>
        <taxon>Phreatobacteraceae</taxon>
        <taxon>Phreatobacter</taxon>
    </lineage>
</organism>
<name>A0A4D7B6Z3_9HYPH</name>
<evidence type="ECO:0000313" key="5">
    <source>
        <dbReference type="Proteomes" id="UP000298781"/>
    </source>
</evidence>
<dbReference type="InterPro" id="IPR017797">
    <property type="entry name" value="Phosphnate-bd"/>
</dbReference>
<evidence type="ECO:0000256" key="3">
    <source>
        <dbReference type="SAM" id="SignalP"/>
    </source>
</evidence>
<dbReference type="GO" id="GO:0055085">
    <property type="term" value="P:transmembrane transport"/>
    <property type="evidence" value="ECO:0007669"/>
    <property type="project" value="InterPro"/>
</dbReference>
<evidence type="ECO:0000256" key="1">
    <source>
        <dbReference type="ARBA" id="ARBA00007162"/>
    </source>
</evidence>
<sequence>MFNRRKVLAGLAGLALAATAVQAQTQGWQSRYPELVFAVIPAENASGVTERYGPFVEYLSRELGTKVTLRIANDYAAVIEGQRAGQIHLAYYGPASYVRARTVTNGVVDPFVTSINSDGSIGYYSVLYVRADNPATKIEDLRGKNLCLVDPNSTSGNNVPRFALSKLGIANPDQFFARVVYAGSHENAVTAVQQGTCDAAFNWWNSETDSNLSRMANKNMVRAEDFKMIFKSDLIAGSPYAFITTLPEEARAAIVKAFMEAPARAKAAFDRLSDGKDLGFHAVTHRDYEPIVELQKFVDQMRRART</sequence>
<proteinExistence type="inferred from homology"/>
<dbReference type="AlphaFoldDB" id="A0A4D7B6Z3"/>
<reference evidence="4 5" key="1">
    <citation type="submission" date="2019-04" db="EMBL/GenBank/DDBJ databases">
        <title>Phreatobacter aquaticus sp. nov.</title>
        <authorList>
            <person name="Choi A."/>
        </authorList>
    </citation>
    <scope>NUCLEOTIDE SEQUENCE [LARGE SCALE GENOMIC DNA]</scope>
    <source>
        <strain evidence="4 5">KCTC 52518</strain>
    </source>
</reference>
<dbReference type="PANTHER" id="PTHR35841">
    <property type="entry name" value="PHOSPHONATES-BINDING PERIPLASMIC PROTEIN"/>
    <property type="match status" value="1"/>
</dbReference>
<accession>A0A4D7B6Z3</accession>
<dbReference type="SUPFAM" id="SSF53850">
    <property type="entry name" value="Periplasmic binding protein-like II"/>
    <property type="match status" value="1"/>
</dbReference>
<dbReference type="PANTHER" id="PTHR35841:SF1">
    <property type="entry name" value="PHOSPHONATES-BINDING PERIPLASMIC PROTEIN"/>
    <property type="match status" value="1"/>
</dbReference>
<comment type="similarity">
    <text evidence="1">Belongs to the phosphate/phosphite/phosphonate binding protein family.</text>
</comment>
<keyword evidence="5" id="KW-1185">Reference proteome</keyword>
<gene>
    <name evidence="4" type="primary">phnD</name>
    <name evidence="4" type="ORF">E8M01_06470</name>
</gene>
<dbReference type="Gene3D" id="3.40.190.10">
    <property type="entry name" value="Periplasmic binding protein-like II"/>
    <property type="match status" value="2"/>
</dbReference>
<evidence type="ECO:0000256" key="2">
    <source>
        <dbReference type="ARBA" id="ARBA00022729"/>
    </source>
</evidence>
<dbReference type="InterPro" id="IPR005770">
    <property type="entry name" value="PhnD"/>
</dbReference>
<dbReference type="RefSeq" id="WP_136959379.1">
    <property type="nucleotide sequence ID" value="NZ_CP039690.1"/>
</dbReference>
<dbReference type="Proteomes" id="UP000298781">
    <property type="component" value="Chromosome"/>
</dbReference>
<keyword evidence="2 3" id="KW-0732">Signal</keyword>
<feature type="chain" id="PRO_5020412499" evidence="3">
    <location>
        <begin position="24"/>
        <end position="306"/>
    </location>
</feature>
<evidence type="ECO:0000313" key="4">
    <source>
        <dbReference type="EMBL" id="QCI63922.1"/>
    </source>
</evidence>
<dbReference type="Pfam" id="PF12974">
    <property type="entry name" value="Phosphonate-bd"/>
    <property type="match status" value="1"/>
</dbReference>
<dbReference type="NCBIfam" id="TIGR03431">
    <property type="entry name" value="PhnD"/>
    <property type="match status" value="1"/>
</dbReference>